<dbReference type="EMBL" id="VSSQ01023135">
    <property type="protein sequence ID" value="MPM69877.1"/>
    <property type="molecule type" value="Genomic_DNA"/>
</dbReference>
<protein>
    <submittedName>
        <fullName evidence="2">Uncharacterized protein</fullName>
    </submittedName>
</protein>
<organism evidence="2">
    <name type="scientific">bioreactor metagenome</name>
    <dbReference type="NCBI Taxonomy" id="1076179"/>
    <lineage>
        <taxon>unclassified sequences</taxon>
        <taxon>metagenomes</taxon>
        <taxon>ecological metagenomes</taxon>
    </lineage>
</organism>
<evidence type="ECO:0000256" key="1">
    <source>
        <dbReference type="SAM" id="MobiDB-lite"/>
    </source>
</evidence>
<comment type="caution">
    <text evidence="2">The sequence shown here is derived from an EMBL/GenBank/DDBJ whole genome shotgun (WGS) entry which is preliminary data.</text>
</comment>
<name>A0A645BXH1_9ZZZZ</name>
<evidence type="ECO:0000313" key="2">
    <source>
        <dbReference type="EMBL" id="MPM69877.1"/>
    </source>
</evidence>
<reference evidence="2" key="1">
    <citation type="submission" date="2019-08" db="EMBL/GenBank/DDBJ databases">
        <authorList>
            <person name="Kucharzyk K."/>
            <person name="Murdoch R.W."/>
            <person name="Higgins S."/>
            <person name="Loffler F."/>
        </authorList>
    </citation>
    <scope>NUCLEOTIDE SEQUENCE</scope>
</reference>
<proteinExistence type="predicted"/>
<gene>
    <name evidence="2" type="ORF">SDC9_116825</name>
</gene>
<accession>A0A645BXH1</accession>
<feature type="region of interest" description="Disordered" evidence="1">
    <location>
        <begin position="86"/>
        <end position="112"/>
    </location>
</feature>
<sequence length="112" mass="12761">MSQLGMVFHAQEGPQAHENRLLHAIRFTKQMVATGTVPFSNKRDSRILPCRAWYPPDTFERYAVAGSDNGGYPCAQPIYRTVQNPMQRVKRSGRAEERKGASLMQGRFSRDF</sequence>
<dbReference type="AlphaFoldDB" id="A0A645BXH1"/>